<reference evidence="1 2" key="1">
    <citation type="submission" date="2023-04" db="EMBL/GenBank/DDBJ databases">
        <title>Streptomyces chengmaiensis sp. nov. isolated from the stem of mangrove plant in Hainan.</title>
        <authorList>
            <person name="Huang X."/>
            <person name="Zhou S."/>
            <person name="Chu X."/>
            <person name="Xie Y."/>
            <person name="Lin Y."/>
        </authorList>
    </citation>
    <scope>NUCLEOTIDE SEQUENCE [LARGE SCALE GENOMIC DNA]</scope>
    <source>
        <strain evidence="1 2">HNM0663</strain>
    </source>
</reference>
<keyword evidence="2" id="KW-1185">Reference proteome</keyword>
<protein>
    <submittedName>
        <fullName evidence="1">Uncharacterized protein</fullName>
    </submittedName>
</protein>
<sequence>MRPVEDAGPVVVQELHVRVTERRVPLPWTAYAMADGCGGALTPAVYEVDLDADRPAARPVDGVDVSGAAGEVKELPAPRLPIRWRLAIRWCCGSRRGPPAVTATGTWNWPGRAGGRA</sequence>
<evidence type="ECO:0000313" key="1">
    <source>
        <dbReference type="EMBL" id="MDH2387251.1"/>
    </source>
</evidence>
<evidence type="ECO:0000313" key="2">
    <source>
        <dbReference type="Proteomes" id="UP001223144"/>
    </source>
</evidence>
<gene>
    <name evidence="1" type="ORF">QCN29_00310</name>
</gene>
<organism evidence="1 2">
    <name type="scientific">Streptomyces chengmaiensis</name>
    <dbReference type="NCBI Taxonomy" id="3040919"/>
    <lineage>
        <taxon>Bacteria</taxon>
        <taxon>Bacillati</taxon>
        <taxon>Actinomycetota</taxon>
        <taxon>Actinomycetes</taxon>
        <taxon>Kitasatosporales</taxon>
        <taxon>Streptomycetaceae</taxon>
        <taxon>Streptomyces</taxon>
    </lineage>
</organism>
<proteinExistence type="predicted"/>
<dbReference type="RefSeq" id="WP_279925388.1">
    <property type="nucleotide sequence ID" value="NZ_JARWBG010000001.1"/>
</dbReference>
<dbReference type="EMBL" id="JARWBG010000001">
    <property type="protein sequence ID" value="MDH2387251.1"/>
    <property type="molecule type" value="Genomic_DNA"/>
</dbReference>
<name>A0ABT6HER4_9ACTN</name>
<comment type="caution">
    <text evidence="1">The sequence shown here is derived from an EMBL/GenBank/DDBJ whole genome shotgun (WGS) entry which is preliminary data.</text>
</comment>
<accession>A0ABT6HER4</accession>
<dbReference type="Proteomes" id="UP001223144">
    <property type="component" value="Unassembled WGS sequence"/>
</dbReference>